<reference evidence="3 4" key="1">
    <citation type="submission" date="2019-03" db="EMBL/GenBank/DDBJ databases">
        <title>Genome sequence of Thiobacillaceae bacterium LSR1, a sulfur-oxidizing bacterium isolated from freshwater sediment.</title>
        <authorList>
            <person name="Li S."/>
        </authorList>
    </citation>
    <scope>NUCLEOTIDE SEQUENCE [LARGE SCALE GENOMIC DNA]</scope>
    <source>
        <strain evidence="3 4">LSR1</strain>
    </source>
</reference>
<feature type="domain" description="Isochorismatase-like" evidence="2">
    <location>
        <begin position="3"/>
        <end position="200"/>
    </location>
</feature>
<proteinExistence type="predicted"/>
<dbReference type="InterPro" id="IPR050272">
    <property type="entry name" value="Isochorismatase-like_hydrls"/>
</dbReference>
<name>A0A4R1BMN7_9PROT</name>
<dbReference type="SUPFAM" id="SSF52499">
    <property type="entry name" value="Isochorismatase-like hydrolases"/>
    <property type="match status" value="1"/>
</dbReference>
<dbReference type="Gene3D" id="3.40.50.850">
    <property type="entry name" value="Isochorismatase-like"/>
    <property type="match status" value="1"/>
</dbReference>
<gene>
    <name evidence="3" type="ORF">EZJ19_02370</name>
</gene>
<evidence type="ECO:0000259" key="2">
    <source>
        <dbReference type="Pfam" id="PF00857"/>
    </source>
</evidence>
<dbReference type="InterPro" id="IPR000868">
    <property type="entry name" value="Isochorismatase-like_dom"/>
</dbReference>
<organism evidence="3 4">
    <name type="scientific">Parasulfuritortus cantonensis</name>
    <dbReference type="NCBI Taxonomy" id="2528202"/>
    <lineage>
        <taxon>Bacteria</taxon>
        <taxon>Pseudomonadati</taxon>
        <taxon>Pseudomonadota</taxon>
        <taxon>Betaproteobacteria</taxon>
        <taxon>Nitrosomonadales</taxon>
        <taxon>Thiobacillaceae</taxon>
        <taxon>Parasulfuritortus</taxon>
    </lineage>
</organism>
<dbReference type="RefSeq" id="WP_131444702.1">
    <property type="nucleotide sequence ID" value="NZ_SJZB01000010.1"/>
</dbReference>
<evidence type="ECO:0000256" key="1">
    <source>
        <dbReference type="ARBA" id="ARBA00022801"/>
    </source>
</evidence>
<accession>A0A4R1BMN7</accession>
<evidence type="ECO:0000313" key="4">
    <source>
        <dbReference type="Proteomes" id="UP000295443"/>
    </source>
</evidence>
<keyword evidence="4" id="KW-1185">Reference proteome</keyword>
<comment type="caution">
    <text evidence="3">The sequence shown here is derived from an EMBL/GenBank/DDBJ whole genome shotgun (WGS) entry which is preliminary data.</text>
</comment>
<keyword evidence="1 3" id="KW-0378">Hydrolase</keyword>
<dbReference type="PANTHER" id="PTHR43540:SF9">
    <property type="entry name" value="FAMILY HYDROLASE, PUTATIVE (AFU_ORTHOLOGUE AFUA_2G08700)-RELATED"/>
    <property type="match status" value="1"/>
</dbReference>
<dbReference type="AlphaFoldDB" id="A0A4R1BMN7"/>
<dbReference type="InterPro" id="IPR036380">
    <property type="entry name" value="Isochorismatase-like_sf"/>
</dbReference>
<dbReference type="Pfam" id="PF00857">
    <property type="entry name" value="Isochorismatase"/>
    <property type="match status" value="1"/>
</dbReference>
<dbReference type="Proteomes" id="UP000295443">
    <property type="component" value="Unassembled WGS sequence"/>
</dbReference>
<dbReference type="OrthoDB" id="5360912at2"/>
<protein>
    <submittedName>
        <fullName evidence="3">Cysteine hydrolase</fullName>
    </submittedName>
</protein>
<dbReference type="CDD" id="cd00431">
    <property type="entry name" value="cysteine_hydrolases"/>
    <property type="match status" value="1"/>
</dbReference>
<evidence type="ECO:0000313" key="3">
    <source>
        <dbReference type="EMBL" id="TCJ18578.1"/>
    </source>
</evidence>
<sequence>MNTALLIIDMQRDFLDPGGYAAAAGLDVAALRRPLPAIRRLLERARRLRLPVVHTREGHRPDLSDCPPAKLARSRAAGAEIGSAGPLGRLLVRGEAGHDIVAELYPRAGEAVVDKPGYGAFHGTALEAILDNQGVERLLIAGVTTEVCVHSTLREATDRGYRCILVGDACGSGHPELHRAALAMVALEGGIFGTVMTTDQVLDLLDKETAA</sequence>
<dbReference type="GO" id="GO:0016787">
    <property type="term" value="F:hydrolase activity"/>
    <property type="evidence" value="ECO:0007669"/>
    <property type="project" value="UniProtKB-KW"/>
</dbReference>
<dbReference type="PANTHER" id="PTHR43540">
    <property type="entry name" value="PEROXYUREIDOACRYLATE/UREIDOACRYLATE AMIDOHYDROLASE-RELATED"/>
    <property type="match status" value="1"/>
</dbReference>
<dbReference type="EMBL" id="SJZB01000010">
    <property type="protein sequence ID" value="TCJ18578.1"/>
    <property type="molecule type" value="Genomic_DNA"/>
</dbReference>